<gene>
    <name evidence="1" type="ORF">J2X20_002602</name>
</gene>
<dbReference type="RefSeq" id="WP_310265341.1">
    <property type="nucleotide sequence ID" value="NZ_JAVDXU010000002.1"/>
</dbReference>
<name>A0ABU1YM51_ROSSA</name>
<protein>
    <submittedName>
        <fullName evidence="1">Uncharacterized protein</fullName>
    </submittedName>
</protein>
<comment type="caution">
    <text evidence="1">The sequence shown here is derived from an EMBL/GenBank/DDBJ whole genome shotgun (WGS) entry which is preliminary data.</text>
</comment>
<sequence length="148" mass="15680">MQFPQSTHADGWHAQMPARPLPDMPIVTRDADALSPPVHSRRFHAVAILIAVAALGASAGLDMVDDPRPLDVQLSATLHKAATTLRDWQGQLSRGLQVSLRAVADGREAPASAPVDAALVARAEAVDVGDPDQPVRADVAPRQLQPVK</sequence>
<dbReference type="Proteomes" id="UP001180453">
    <property type="component" value="Unassembled WGS sequence"/>
</dbReference>
<dbReference type="EMBL" id="JAVDXU010000002">
    <property type="protein sequence ID" value="MDR7269944.1"/>
    <property type="molecule type" value="Genomic_DNA"/>
</dbReference>
<reference evidence="1 2" key="1">
    <citation type="submission" date="2023-07" db="EMBL/GenBank/DDBJ databases">
        <title>Sorghum-associated microbial communities from plants grown in Nebraska, USA.</title>
        <authorList>
            <person name="Schachtman D."/>
        </authorList>
    </citation>
    <scope>NUCLEOTIDE SEQUENCE [LARGE SCALE GENOMIC DNA]</scope>
    <source>
        <strain evidence="1 2">BE314</strain>
    </source>
</reference>
<keyword evidence="2" id="KW-1185">Reference proteome</keyword>
<organism evidence="1 2">
    <name type="scientific">Roseateles saccharophilus</name>
    <name type="common">Pseudomonas saccharophila</name>
    <dbReference type="NCBI Taxonomy" id="304"/>
    <lineage>
        <taxon>Bacteria</taxon>
        <taxon>Pseudomonadati</taxon>
        <taxon>Pseudomonadota</taxon>
        <taxon>Betaproteobacteria</taxon>
        <taxon>Burkholderiales</taxon>
        <taxon>Sphaerotilaceae</taxon>
        <taxon>Roseateles</taxon>
    </lineage>
</organism>
<evidence type="ECO:0000313" key="2">
    <source>
        <dbReference type="Proteomes" id="UP001180453"/>
    </source>
</evidence>
<evidence type="ECO:0000313" key="1">
    <source>
        <dbReference type="EMBL" id="MDR7269944.1"/>
    </source>
</evidence>
<proteinExistence type="predicted"/>
<accession>A0ABU1YM51</accession>